<evidence type="ECO:0000313" key="7">
    <source>
        <dbReference type="EMBL" id="CAG21061.1"/>
    </source>
</evidence>
<comment type="similarity">
    <text evidence="2">Belongs to the CDP-glycerol glycerophosphotransferase family.</text>
</comment>
<keyword evidence="3" id="KW-1003">Cell membrane</keyword>
<gene>
    <name evidence="7" type="ordered locus">PBPRA2683</name>
</gene>
<evidence type="ECO:0000313" key="8">
    <source>
        <dbReference type="Proteomes" id="UP000000593"/>
    </source>
</evidence>
<dbReference type="InterPro" id="IPR007554">
    <property type="entry name" value="Glycerophosphate_synth"/>
</dbReference>
<dbReference type="GO" id="GO:0019350">
    <property type="term" value="P:teichoic acid biosynthetic process"/>
    <property type="evidence" value="ECO:0007669"/>
    <property type="project" value="UniProtKB-KW"/>
</dbReference>
<accession>Q6LNR5</accession>
<dbReference type="InterPro" id="IPR043148">
    <property type="entry name" value="TagF_C"/>
</dbReference>
<dbReference type="GO" id="GO:0047355">
    <property type="term" value="F:CDP-glycerol glycerophosphotransferase activity"/>
    <property type="evidence" value="ECO:0007669"/>
    <property type="project" value="InterPro"/>
</dbReference>
<comment type="subcellular location">
    <subcellularLocation>
        <location evidence="1">Cell membrane</location>
        <topology evidence="1">Peripheral membrane protein</topology>
    </subcellularLocation>
</comment>
<dbReference type="InterPro" id="IPR051612">
    <property type="entry name" value="Teichoic_Acid_Biosynth"/>
</dbReference>
<dbReference type="GO" id="GO:0005886">
    <property type="term" value="C:plasma membrane"/>
    <property type="evidence" value="ECO:0007669"/>
    <property type="project" value="UniProtKB-SubCell"/>
</dbReference>
<protein>
    <submittedName>
        <fullName evidence="7">Uncharacterized protein</fullName>
    </submittedName>
</protein>
<evidence type="ECO:0000256" key="2">
    <source>
        <dbReference type="ARBA" id="ARBA00010488"/>
    </source>
</evidence>
<dbReference type="InterPro" id="IPR043149">
    <property type="entry name" value="TagF_N"/>
</dbReference>
<name>Q6LNR5_PHOPR</name>
<dbReference type="Gene3D" id="3.40.50.11820">
    <property type="match status" value="1"/>
</dbReference>
<dbReference type="SUPFAM" id="SSF53756">
    <property type="entry name" value="UDP-Glycosyltransferase/glycogen phosphorylase"/>
    <property type="match status" value="1"/>
</dbReference>
<keyword evidence="6" id="KW-0472">Membrane</keyword>
<dbReference type="HOGENOM" id="CLU_029598_1_1_6"/>
<dbReference type="RefSeq" id="WP_011219339.1">
    <property type="nucleotide sequence ID" value="NC_006370.1"/>
</dbReference>
<dbReference type="eggNOG" id="COG1887">
    <property type="taxonomic scope" value="Bacteria"/>
</dbReference>
<evidence type="ECO:0000256" key="3">
    <source>
        <dbReference type="ARBA" id="ARBA00022475"/>
    </source>
</evidence>
<evidence type="ECO:0000256" key="5">
    <source>
        <dbReference type="ARBA" id="ARBA00022944"/>
    </source>
</evidence>
<keyword evidence="4" id="KW-0808">Transferase</keyword>
<dbReference type="Pfam" id="PF04464">
    <property type="entry name" value="Glyphos_transf"/>
    <property type="match status" value="1"/>
</dbReference>
<proteinExistence type="inferred from homology"/>
<evidence type="ECO:0000256" key="4">
    <source>
        <dbReference type="ARBA" id="ARBA00022679"/>
    </source>
</evidence>
<dbReference type="PANTHER" id="PTHR37316">
    <property type="entry name" value="TEICHOIC ACID GLYCEROL-PHOSPHATE PRIMASE"/>
    <property type="match status" value="1"/>
</dbReference>
<dbReference type="AlphaFoldDB" id="Q6LNR5"/>
<dbReference type="Gene3D" id="3.40.50.12580">
    <property type="match status" value="1"/>
</dbReference>
<dbReference type="STRING" id="298386.PBPRA2683"/>
<reference evidence="8" key="1">
    <citation type="journal article" date="2005" name="Science">
        <title>Life at depth: Photobacterium profundum genome sequence and expression analysis.</title>
        <authorList>
            <person name="Vezzi A."/>
            <person name="Campanaro S."/>
            <person name="D'Angelo M."/>
            <person name="Simonato F."/>
            <person name="Vitulo N."/>
            <person name="Lauro F.M."/>
            <person name="Cestaro A."/>
            <person name="Malacrida G."/>
            <person name="Simionati B."/>
            <person name="Cannata N."/>
            <person name="Romualdi C."/>
            <person name="Bartlett D.H."/>
            <person name="Valle G."/>
        </authorList>
    </citation>
    <scope>NUCLEOTIDE SEQUENCE [LARGE SCALE GENOMIC DNA]</scope>
    <source>
        <strain evidence="8">ATCC BAA-1253 / SS9</strain>
    </source>
</reference>
<keyword evidence="5" id="KW-0777">Teichoic acid biosynthesis</keyword>
<organism evidence="7 8">
    <name type="scientific">Photobacterium profundum (strain SS9)</name>
    <dbReference type="NCBI Taxonomy" id="298386"/>
    <lineage>
        <taxon>Bacteria</taxon>
        <taxon>Pseudomonadati</taxon>
        <taxon>Pseudomonadota</taxon>
        <taxon>Gammaproteobacteria</taxon>
        <taxon>Vibrionales</taxon>
        <taxon>Vibrionaceae</taxon>
        <taxon>Photobacterium</taxon>
    </lineage>
</organism>
<evidence type="ECO:0000256" key="6">
    <source>
        <dbReference type="ARBA" id="ARBA00023136"/>
    </source>
</evidence>
<dbReference type="KEGG" id="ppr:PBPRA2683"/>
<dbReference type="PANTHER" id="PTHR37316:SF3">
    <property type="entry name" value="TEICHOIC ACID GLYCEROL-PHOSPHATE TRANSFERASE"/>
    <property type="match status" value="1"/>
</dbReference>
<evidence type="ECO:0000256" key="1">
    <source>
        <dbReference type="ARBA" id="ARBA00004202"/>
    </source>
</evidence>
<dbReference type="Proteomes" id="UP000000593">
    <property type="component" value="Chromosome 1"/>
</dbReference>
<keyword evidence="8" id="KW-1185">Reference proteome</keyword>
<sequence>MEFKKYIRLLIFKMVWLLDIIIPKNNHQILFSSNSRNVFSGNSKALYNDFINDENFIIKYTVKSFNNDINYIDIKSLRGVWYFLRSRVVIGTHGLSDFYYDFSSRKIFIQTWHGTPLKKLGLCDENNANNLNEVHKHIKKISYFLSPSNMVSSSLVRCFGLPENKLLEIGYPRNDCLIKSSCPNELHSKYKAKRVILYAPTFRDWTSVVLFPFENFEYNQLEKLLDKLDAVLLVRSHVNEKFKTDCISDRIISFDSNECVDVNDILGEVDLLITDYSSIYFDYLLLDRPSIFIPYDLEEYREKRGFLYDDYDNLMVGDKVYNQEEFLDSIKSNFEYDKYSKLRSGVNNMLNYYQTDNTSSYIKKLLINKYTNSVEEKN</sequence>
<dbReference type="EMBL" id="CR378671">
    <property type="protein sequence ID" value="CAG21061.1"/>
    <property type="molecule type" value="Genomic_DNA"/>
</dbReference>